<evidence type="ECO:0000256" key="2">
    <source>
        <dbReference type="ARBA" id="ARBA00022643"/>
    </source>
</evidence>
<dbReference type="InterPro" id="IPR050172">
    <property type="entry name" value="SsuD_RutA_monooxygenase"/>
</dbReference>
<organism evidence="6 7">
    <name type="scientific">Pseudonocardia alaniniphila</name>
    <dbReference type="NCBI Taxonomy" id="75291"/>
    <lineage>
        <taxon>Bacteria</taxon>
        <taxon>Bacillati</taxon>
        <taxon>Actinomycetota</taxon>
        <taxon>Actinomycetes</taxon>
        <taxon>Pseudonocardiales</taxon>
        <taxon>Pseudonocardiaceae</taxon>
        <taxon>Pseudonocardia</taxon>
    </lineage>
</organism>
<sequence length="284" mass="29596">MKIGIGLPNQVHNVRPEMIPQWAAKAEEAGFSSLGTVGRYAFPGVSDTVALAAAAGATSRIGLLSHVMLAPVWPGELLAKELAGIDGVSGHRLTVGIGVGGRPDDFVVDGFGVAGRGKRMDRDLEVYRKIWNGESVGGGTNPAVPAGTRQVPMLFGANSAPAYARMAREGVGYVGGAVPAPMVAPFFDAARAAWKDAGREGDPRLVALGYFALGDVEQGRANVKHYYDVTGEDFAKIVVDGVSGSRGAVKDAVQAYTDLGADEFILIGSTDDVDEVSRLAEIVL</sequence>
<gene>
    <name evidence="6" type="ORF">MMF94_05270</name>
</gene>
<evidence type="ECO:0000313" key="7">
    <source>
        <dbReference type="Proteomes" id="UP001299970"/>
    </source>
</evidence>
<dbReference type="PANTHER" id="PTHR42847:SF4">
    <property type="entry name" value="ALKANESULFONATE MONOOXYGENASE-RELATED"/>
    <property type="match status" value="1"/>
</dbReference>
<dbReference type="InterPro" id="IPR011251">
    <property type="entry name" value="Luciferase-like_dom"/>
</dbReference>
<protein>
    <submittedName>
        <fullName evidence="6">LLM class flavin-dependent oxidoreductase</fullName>
    </submittedName>
</protein>
<feature type="domain" description="Luciferase-like" evidence="5">
    <location>
        <begin position="4"/>
        <end position="273"/>
    </location>
</feature>
<proteinExistence type="predicted"/>
<comment type="caution">
    <text evidence="6">The sequence shown here is derived from an EMBL/GenBank/DDBJ whole genome shotgun (WGS) entry which is preliminary data.</text>
</comment>
<reference evidence="6 7" key="1">
    <citation type="submission" date="2022-03" db="EMBL/GenBank/DDBJ databases">
        <title>Pseudonocardia alaer sp. nov., a novel actinomycete isolated from reed forest soil.</title>
        <authorList>
            <person name="Wang L."/>
        </authorList>
    </citation>
    <scope>NUCLEOTIDE SEQUENCE [LARGE SCALE GENOMIC DNA]</scope>
    <source>
        <strain evidence="6 7">Y-16303</strain>
    </source>
</reference>
<dbReference type="RefSeq" id="WP_241035122.1">
    <property type="nucleotide sequence ID" value="NZ_BAAAJF010000018.1"/>
</dbReference>
<dbReference type="Proteomes" id="UP001299970">
    <property type="component" value="Unassembled WGS sequence"/>
</dbReference>
<dbReference type="PANTHER" id="PTHR42847">
    <property type="entry name" value="ALKANESULFONATE MONOOXYGENASE"/>
    <property type="match status" value="1"/>
</dbReference>
<keyword evidence="3" id="KW-0560">Oxidoreductase</keyword>
<dbReference type="Gene3D" id="3.20.20.30">
    <property type="entry name" value="Luciferase-like domain"/>
    <property type="match status" value="1"/>
</dbReference>
<evidence type="ECO:0000259" key="5">
    <source>
        <dbReference type="Pfam" id="PF00296"/>
    </source>
</evidence>
<evidence type="ECO:0000256" key="3">
    <source>
        <dbReference type="ARBA" id="ARBA00023002"/>
    </source>
</evidence>
<dbReference type="InterPro" id="IPR036661">
    <property type="entry name" value="Luciferase-like_sf"/>
</dbReference>
<keyword evidence="2" id="KW-0288">FMN</keyword>
<dbReference type="SUPFAM" id="SSF51679">
    <property type="entry name" value="Bacterial luciferase-like"/>
    <property type="match status" value="1"/>
</dbReference>
<accession>A0ABS9T991</accession>
<keyword evidence="4" id="KW-0503">Monooxygenase</keyword>
<keyword evidence="1" id="KW-0285">Flavoprotein</keyword>
<name>A0ABS9T991_9PSEU</name>
<evidence type="ECO:0000313" key="6">
    <source>
        <dbReference type="EMBL" id="MCH6165087.1"/>
    </source>
</evidence>
<dbReference type="Pfam" id="PF00296">
    <property type="entry name" value="Bac_luciferase"/>
    <property type="match status" value="1"/>
</dbReference>
<dbReference type="EMBL" id="JAKXMK010000004">
    <property type="protein sequence ID" value="MCH6165087.1"/>
    <property type="molecule type" value="Genomic_DNA"/>
</dbReference>
<keyword evidence="7" id="KW-1185">Reference proteome</keyword>
<evidence type="ECO:0000256" key="1">
    <source>
        <dbReference type="ARBA" id="ARBA00022630"/>
    </source>
</evidence>
<evidence type="ECO:0000256" key="4">
    <source>
        <dbReference type="ARBA" id="ARBA00023033"/>
    </source>
</evidence>